<dbReference type="InterPro" id="IPR006710">
    <property type="entry name" value="Glyco_hydro_43"/>
</dbReference>
<dbReference type="Gene3D" id="2.115.10.20">
    <property type="entry name" value="Glycosyl hydrolase domain, family 43"/>
    <property type="match status" value="2"/>
</dbReference>
<gene>
    <name evidence="11" type="ORF">FHX64_002306</name>
</gene>
<evidence type="ECO:0000256" key="5">
    <source>
        <dbReference type="ARBA" id="ARBA00023277"/>
    </source>
</evidence>
<proteinExistence type="inferred from homology"/>
<evidence type="ECO:0000256" key="4">
    <source>
        <dbReference type="ARBA" id="ARBA00022801"/>
    </source>
</evidence>
<dbReference type="InterPro" id="IPR008979">
    <property type="entry name" value="Galactose-bd-like_sf"/>
</dbReference>
<organism evidence="11 12">
    <name type="scientific">Microbacter margulisiae</name>
    <dbReference type="NCBI Taxonomy" id="1350067"/>
    <lineage>
        <taxon>Bacteria</taxon>
        <taxon>Pseudomonadati</taxon>
        <taxon>Bacteroidota</taxon>
        <taxon>Bacteroidia</taxon>
        <taxon>Bacteroidales</taxon>
        <taxon>Porphyromonadaceae</taxon>
        <taxon>Microbacter</taxon>
    </lineage>
</organism>
<feature type="chain" id="PRO_5031283420" evidence="9">
    <location>
        <begin position="34"/>
        <end position="595"/>
    </location>
</feature>
<dbReference type="SUPFAM" id="SSF49785">
    <property type="entry name" value="Galactose-binding domain-like"/>
    <property type="match status" value="1"/>
</dbReference>
<dbReference type="Pfam" id="PF04616">
    <property type="entry name" value="Glyco_hydro_43"/>
    <property type="match status" value="2"/>
</dbReference>
<feature type="site" description="Important for catalytic activity, responsible for pKa modulation of the active site Glu and correct orientation of both the proton donor and substrate" evidence="7">
    <location>
        <position position="157"/>
    </location>
</feature>
<keyword evidence="12" id="KW-1185">Reference proteome</keyword>
<evidence type="ECO:0000256" key="1">
    <source>
        <dbReference type="ARBA" id="ARBA00009865"/>
    </source>
</evidence>
<evidence type="ECO:0000259" key="10">
    <source>
        <dbReference type="PROSITE" id="PS51175"/>
    </source>
</evidence>
<dbReference type="AlphaFoldDB" id="A0A7W5DSU4"/>
<feature type="domain" description="CBM6" evidence="10">
    <location>
        <begin position="471"/>
        <end position="595"/>
    </location>
</feature>
<dbReference type="InterPro" id="IPR052176">
    <property type="entry name" value="Glycosyl_Hydrlase_43_Enz"/>
</dbReference>
<protein>
    <submittedName>
        <fullName evidence="11">Beta-xylosidase</fullName>
    </submittedName>
</protein>
<dbReference type="Gene3D" id="2.60.120.260">
    <property type="entry name" value="Galactose-binding domain-like"/>
    <property type="match status" value="1"/>
</dbReference>
<evidence type="ECO:0000256" key="6">
    <source>
        <dbReference type="ARBA" id="ARBA00023295"/>
    </source>
</evidence>
<dbReference type="InterPro" id="IPR023296">
    <property type="entry name" value="Glyco_hydro_beta-prop_sf"/>
</dbReference>
<evidence type="ECO:0000256" key="8">
    <source>
        <dbReference type="RuleBase" id="RU361187"/>
    </source>
</evidence>
<comment type="caution">
    <text evidence="11">The sequence shown here is derived from an EMBL/GenBank/DDBJ whole genome shotgun (WGS) entry which is preliminary data.</text>
</comment>
<dbReference type="GO" id="GO:0030246">
    <property type="term" value="F:carbohydrate binding"/>
    <property type="evidence" value="ECO:0007669"/>
    <property type="project" value="InterPro"/>
</dbReference>
<keyword evidence="2" id="KW-0858">Xylan degradation</keyword>
<accession>A0A7W5DSU4</accession>
<evidence type="ECO:0000313" key="11">
    <source>
        <dbReference type="EMBL" id="MBB3188108.1"/>
    </source>
</evidence>
<feature type="signal peptide" evidence="9">
    <location>
        <begin position="1"/>
        <end position="33"/>
    </location>
</feature>
<name>A0A7W5DSU4_9PORP</name>
<dbReference type="Pfam" id="PF03422">
    <property type="entry name" value="CBM_6"/>
    <property type="match status" value="1"/>
</dbReference>
<dbReference type="PANTHER" id="PTHR43772">
    <property type="entry name" value="ENDO-1,4-BETA-XYLANASE"/>
    <property type="match status" value="1"/>
</dbReference>
<dbReference type="PROSITE" id="PS51175">
    <property type="entry name" value="CBM6"/>
    <property type="match status" value="1"/>
</dbReference>
<dbReference type="InterPro" id="IPR006584">
    <property type="entry name" value="Cellulose-bd_IV"/>
</dbReference>
<dbReference type="PANTHER" id="PTHR43772:SF2">
    <property type="entry name" value="PUTATIVE (AFU_ORTHOLOGUE AFUA_2G04480)-RELATED"/>
    <property type="match status" value="1"/>
</dbReference>
<keyword evidence="6 8" id="KW-0326">Glycosidase</keyword>
<evidence type="ECO:0000256" key="7">
    <source>
        <dbReference type="PIRSR" id="PIRSR606710-2"/>
    </source>
</evidence>
<keyword evidence="4 8" id="KW-0378">Hydrolase</keyword>
<dbReference type="Proteomes" id="UP000544222">
    <property type="component" value="Unassembled WGS sequence"/>
</dbReference>
<evidence type="ECO:0000313" key="12">
    <source>
        <dbReference type="Proteomes" id="UP000544222"/>
    </source>
</evidence>
<evidence type="ECO:0000256" key="3">
    <source>
        <dbReference type="ARBA" id="ARBA00022729"/>
    </source>
</evidence>
<comment type="similarity">
    <text evidence="1 8">Belongs to the glycosyl hydrolase 43 family.</text>
</comment>
<sequence>MILNKSITKSAAFKFILGVMMIASVTVASKSYADNPIIQTRFTADPAPMVYHDTVYLYADHDEDSSTWFTMIDWRLYTSTDMVNWTDHGRVASLKSFSWAPTNGAWAPQCIERNGKFFMYCPIHMHGIGVLVSNSPYGPFVDPLGKPLIFSGFGDIDPTVFIDNDGQAYLYWGNPNLCYVKLNKDMISYDRKVGIVKVPLTDKSFKLRIINAKKTFAWAKSINGLASQTIKNDADNKYYWYVSAIDKNTNNKVIGVAVGNDAIGPFTDLVGKPLITQHCGEGNINPTVVTDNTKQAYLTWGNSDLWYVKLNKDMMSYDASFGIQPIPADKKDGFVSEIKKAINSTGKRYTTYEEGPWFYKRNGLYYMVYSAGGVPEHIAYSTSTGPTGPWIYRDTIMSVIKAGGAFTNHSGIINFKGHSYFFYHNGALSGGGGFDRSICVEPFNYNPDGTIPRIIPTKAGVIKSVAHLNPYIRQAASTIAWEVGVKTSSNKNTGVYVTNIHNGDYIKVRSVDFAKGAKSFDASVASASDGGNIEIYLDSLSGTFLGVCPVKNNNGWQNWTIQSCKVKKEKGIHDLYFVFKGGQGSLFNFNWWKFK</sequence>
<dbReference type="GO" id="GO:0045493">
    <property type="term" value="P:xylan catabolic process"/>
    <property type="evidence" value="ECO:0007669"/>
    <property type="project" value="UniProtKB-KW"/>
</dbReference>
<dbReference type="EMBL" id="JACHYB010000002">
    <property type="protein sequence ID" value="MBB3188108.1"/>
    <property type="molecule type" value="Genomic_DNA"/>
</dbReference>
<dbReference type="InterPro" id="IPR005084">
    <property type="entry name" value="CBM6"/>
</dbReference>
<dbReference type="CDD" id="cd04084">
    <property type="entry name" value="CBM6_xylanase-like"/>
    <property type="match status" value="1"/>
</dbReference>
<keyword evidence="5" id="KW-0119">Carbohydrate metabolism</keyword>
<reference evidence="11 12" key="1">
    <citation type="submission" date="2020-08" db="EMBL/GenBank/DDBJ databases">
        <title>Genomic Encyclopedia of Type Strains, Phase IV (KMG-IV): sequencing the most valuable type-strain genomes for metagenomic binning, comparative biology and taxonomic classification.</title>
        <authorList>
            <person name="Goeker M."/>
        </authorList>
    </citation>
    <scope>NUCLEOTIDE SEQUENCE [LARGE SCALE GENOMIC DNA]</scope>
    <source>
        <strain evidence="11 12">DSM 27471</strain>
    </source>
</reference>
<evidence type="ECO:0000256" key="9">
    <source>
        <dbReference type="SAM" id="SignalP"/>
    </source>
</evidence>
<keyword evidence="2" id="KW-0624">Polysaccharide degradation</keyword>
<dbReference type="SUPFAM" id="SSF75005">
    <property type="entry name" value="Arabinanase/levansucrase/invertase"/>
    <property type="match status" value="2"/>
</dbReference>
<evidence type="ECO:0000256" key="2">
    <source>
        <dbReference type="ARBA" id="ARBA00022651"/>
    </source>
</evidence>
<keyword evidence="3 9" id="KW-0732">Signal</keyword>
<dbReference type="GO" id="GO:0004553">
    <property type="term" value="F:hydrolase activity, hydrolyzing O-glycosyl compounds"/>
    <property type="evidence" value="ECO:0007669"/>
    <property type="project" value="InterPro"/>
</dbReference>
<dbReference type="SMART" id="SM00606">
    <property type="entry name" value="CBD_IV"/>
    <property type="match status" value="1"/>
</dbReference>